<comment type="caution">
    <text evidence="2">The sequence shown here is derived from an EMBL/GenBank/DDBJ whole genome shotgun (WGS) entry which is preliminary data.</text>
</comment>
<organism evidence="2 3">
    <name type="scientific">Bagarius yarrelli</name>
    <name type="common">Goonch</name>
    <name type="synonym">Bagrus yarrelli</name>
    <dbReference type="NCBI Taxonomy" id="175774"/>
    <lineage>
        <taxon>Eukaryota</taxon>
        <taxon>Metazoa</taxon>
        <taxon>Chordata</taxon>
        <taxon>Craniata</taxon>
        <taxon>Vertebrata</taxon>
        <taxon>Euteleostomi</taxon>
        <taxon>Actinopterygii</taxon>
        <taxon>Neopterygii</taxon>
        <taxon>Teleostei</taxon>
        <taxon>Ostariophysi</taxon>
        <taxon>Siluriformes</taxon>
        <taxon>Sisoridae</taxon>
        <taxon>Sisorinae</taxon>
        <taxon>Bagarius</taxon>
    </lineage>
</organism>
<keyword evidence="1" id="KW-0732">Signal</keyword>
<dbReference type="EMBL" id="VCAZ01000093">
    <property type="protein sequence ID" value="TSR39580.1"/>
    <property type="molecule type" value="Genomic_DNA"/>
</dbReference>
<sequence>MFCNLLLLSWTLLLLSISPLLAHPVSETADMSYAGPDIGEDAGAVDPEDLDFNSLIQRTAGLSYSPVFSKDGKIIDNCELNCLFICQFHC</sequence>
<dbReference type="OrthoDB" id="8894951at2759"/>
<dbReference type="AlphaFoldDB" id="A0A556V1A9"/>
<dbReference type="Proteomes" id="UP000319801">
    <property type="component" value="Unassembled WGS sequence"/>
</dbReference>
<feature type="chain" id="PRO_5021788121" evidence="1">
    <location>
        <begin position="23"/>
        <end position="90"/>
    </location>
</feature>
<proteinExistence type="predicted"/>
<feature type="signal peptide" evidence="1">
    <location>
        <begin position="1"/>
        <end position="22"/>
    </location>
</feature>
<evidence type="ECO:0000313" key="3">
    <source>
        <dbReference type="Proteomes" id="UP000319801"/>
    </source>
</evidence>
<protein>
    <submittedName>
        <fullName evidence="2">Prepro-urotensin II-gamma</fullName>
    </submittedName>
</protein>
<evidence type="ECO:0000256" key="1">
    <source>
        <dbReference type="SAM" id="SignalP"/>
    </source>
</evidence>
<gene>
    <name evidence="2" type="ORF">Baya_11707</name>
</gene>
<name>A0A556V1A9_BAGYA</name>
<evidence type="ECO:0000313" key="2">
    <source>
        <dbReference type="EMBL" id="TSR39580.1"/>
    </source>
</evidence>
<accession>A0A556V1A9</accession>
<reference evidence="2 3" key="1">
    <citation type="journal article" date="2019" name="Genome Biol. Evol.">
        <title>Whole-Genome Sequencing of the Giant Devil Catfish, Bagarius yarrelli.</title>
        <authorList>
            <person name="Jiang W."/>
            <person name="Lv Y."/>
            <person name="Cheng L."/>
            <person name="Yang K."/>
            <person name="Chao B."/>
            <person name="Wang X."/>
            <person name="Li Y."/>
            <person name="Pan X."/>
            <person name="You X."/>
            <person name="Zhang Y."/>
            <person name="Yang J."/>
            <person name="Li J."/>
            <person name="Zhang X."/>
            <person name="Liu S."/>
            <person name="Sun C."/>
            <person name="Yang J."/>
            <person name="Shi Q."/>
        </authorList>
    </citation>
    <scope>NUCLEOTIDE SEQUENCE [LARGE SCALE GENOMIC DNA]</scope>
    <source>
        <strain evidence="2">JWS20170419001</strain>
        <tissue evidence="2">Muscle</tissue>
    </source>
</reference>
<keyword evidence="3" id="KW-1185">Reference proteome</keyword>